<sequence>MGRRIEYIDTLTLSKDQINKIKRAQFEMRMKDFQNQDEEKLRQKLSAFASVLSLAFMLGTPFTLAVAVISTITSEPSDRDIIITVCRHGEDYLERLWNIMDDNPN</sequence>
<reference evidence="2 3" key="1">
    <citation type="submission" date="2016-10" db="EMBL/GenBank/DDBJ databases">
        <authorList>
            <person name="de Groot N.N."/>
        </authorList>
    </citation>
    <scope>NUCLEOTIDE SEQUENCE [LARGE SCALE GENOMIC DNA]</scope>
    <source>
        <strain evidence="2 3">DSM 23310</strain>
    </source>
</reference>
<proteinExistence type="predicted"/>
<dbReference type="Proteomes" id="UP000198828">
    <property type="component" value="Unassembled WGS sequence"/>
</dbReference>
<keyword evidence="1" id="KW-0812">Transmembrane</keyword>
<dbReference type="RefSeq" id="WP_093751457.1">
    <property type="nucleotide sequence ID" value="NZ_BSYN01000004.1"/>
</dbReference>
<keyword evidence="1" id="KW-1133">Transmembrane helix</keyword>
<protein>
    <submittedName>
        <fullName evidence="2">Uncharacterized protein</fullName>
    </submittedName>
</protein>
<evidence type="ECO:0000313" key="3">
    <source>
        <dbReference type="Proteomes" id="UP000198828"/>
    </source>
</evidence>
<keyword evidence="1" id="KW-0472">Membrane</keyword>
<name>A0A1H2V6U3_9FIRM</name>
<gene>
    <name evidence="2" type="ORF">SAMN05660923_01025</name>
</gene>
<keyword evidence="3" id="KW-1185">Reference proteome</keyword>
<feature type="transmembrane region" description="Helical" evidence="1">
    <location>
        <begin position="45"/>
        <end position="69"/>
    </location>
</feature>
<dbReference type="AlphaFoldDB" id="A0A1H2V6U3"/>
<organism evidence="2 3">
    <name type="scientific">Tepidimicrobium xylanilyticum</name>
    <dbReference type="NCBI Taxonomy" id="1123352"/>
    <lineage>
        <taxon>Bacteria</taxon>
        <taxon>Bacillati</taxon>
        <taxon>Bacillota</taxon>
        <taxon>Tissierellia</taxon>
        <taxon>Tissierellales</taxon>
        <taxon>Tepidimicrobiaceae</taxon>
        <taxon>Tepidimicrobium</taxon>
    </lineage>
</organism>
<accession>A0A1H2V6U3</accession>
<evidence type="ECO:0000256" key="1">
    <source>
        <dbReference type="SAM" id="Phobius"/>
    </source>
</evidence>
<evidence type="ECO:0000313" key="2">
    <source>
        <dbReference type="EMBL" id="SDW63654.1"/>
    </source>
</evidence>
<dbReference type="OrthoDB" id="1952761at2"/>
<dbReference type="EMBL" id="FNNG01000003">
    <property type="protein sequence ID" value="SDW63654.1"/>
    <property type="molecule type" value="Genomic_DNA"/>
</dbReference>